<accession>A0A9D4FWZ7</accession>
<evidence type="ECO:0000313" key="2">
    <source>
        <dbReference type="Proteomes" id="UP000828390"/>
    </source>
</evidence>
<evidence type="ECO:0000313" key="1">
    <source>
        <dbReference type="EMBL" id="KAH3804626.1"/>
    </source>
</evidence>
<organism evidence="1 2">
    <name type="scientific">Dreissena polymorpha</name>
    <name type="common">Zebra mussel</name>
    <name type="synonym">Mytilus polymorpha</name>
    <dbReference type="NCBI Taxonomy" id="45954"/>
    <lineage>
        <taxon>Eukaryota</taxon>
        <taxon>Metazoa</taxon>
        <taxon>Spiralia</taxon>
        <taxon>Lophotrochozoa</taxon>
        <taxon>Mollusca</taxon>
        <taxon>Bivalvia</taxon>
        <taxon>Autobranchia</taxon>
        <taxon>Heteroconchia</taxon>
        <taxon>Euheterodonta</taxon>
        <taxon>Imparidentia</taxon>
        <taxon>Neoheterodontei</taxon>
        <taxon>Myida</taxon>
        <taxon>Dreissenoidea</taxon>
        <taxon>Dreissenidae</taxon>
        <taxon>Dreissena</taxon>
    </lineage>
</organism>
<sequence>WTAVVDGSNSTNVAVRYPAWSWRNWKSLIDEHFNALPGIRKYQYFRMSSATHGVVMVKTSSDGEETSFCLLKNKFFRFTNTDRQVPILAAGLSAARRDNVRSILSARVALAFRVRQHVAFVLLLKCFV</sequence>
<reference evidence="1" key="2">
    <citation type="submission" date="2020-11" db="EMBL/GenBank/DDBJ databases">
        <authorList>
            <person name="McCartney M.A."/>
            <person name="Auch B."/>
            <person name="Kono T."/>
            <person name="Mallez S."/>
            <person name="Becker A."/>
            <person name="Gohl D.M."/>
            <person name="Silverstein K.A.T."/>
            <person name="Koren S."/>
            <person name="Bechman K.B."/>
            <person name="Herman A."/>
            <person name="Abrahante J.E."/>
            <person name="Garbe J."/>
        </authorList>
    </citation>
    <scope>NUCLEOTIDE SEQUENCE</scope>
    <source>
        <strain evidence="1">Duluth1</strain>
        <tissue evidence="1">Whole animal</tissue>
    </source>
</reference>
<feature type="non-terminal residue" evidence="1">
    <location>
        <position position="1"/>
    </location>
</feature>
<keyword evidence="2" id="KW-1185">Reference proteome</keyword>
<dbReference type="AlphaFoldDB" id="A0A9D4FWZ7"/>
<protein>
    <submittedName>
        <fullName evidence="1">Uncharacterized protein</fullName>
    </submittedName>
</protein>
<dbReference type="EMBL" id="JAIWYP010000006">
    <property type="protein sequence ID" value="KAH3804626.1"/>
    <property type="molecule type" value="Genomic_DNA"/>
</dbReference>
<gene>
    <name evidence="1" type="ORF">DPMN_132915</name>
</gene>
<name>A0A9D4FWZ7_DREPO</name>
<reference evidence="1" key="1">
    <citation type="journal article" date="2019" name="bioRxiv">
        <title>The Genome of the Zebra Mussel, Dreissena polymorpha: A Resource for Invasive Species Research.</title>
        <authorList>
            <person name="McCartney M.A."/>
            <person name="Auch B."/>
            <person name="Kono T."/>
            <person name="Mallez S."/>
            <person name="Zhang Y."/>
            <person name="Obille A."/>
            <person name="Becker A."/>
            <person name="Abrahante J.E."/>
            <person name="Garbe J."/>
            <person name="Badalamenti J.P."/>
            <person name="Herman A."/>
            <person name="Mangelson H."/>
            <person name="Liachko I."/>
            <person name="Sullivan S."/>
            <person name="Sone E.D."/>
            <person name="Koren S."/>
            <person name="Silverstein K.A.T."/>
            <person name="Beckman K.B."/>
            <person name="Gohl D.M."/>
        </authorList>
    </citation>
    <scope>NUCLEOTIDE SEQUENCE</scope>
    <source>
        <strain evidence="1">Duluth1</strain>
        <tissue evidence="1">Whole animal</tissue>
    </source>
</reference>
<proteinExistence type="predicted"/>
<comment type="caution">
    <text evidence="1">The sequence shown here is derived from an EMBL/GenBank/DDBJ whole genome shotgun (WGS) entry which is preliminary data.</text>
</comment>
<dbReference type="Proteomes" id="UP000828390">
    <property type="component" value="Unassembled WGS sequence"/>
</dbReference>
<dbReference type="PANTHER" id="PTHR34415:SF1">
    <property type="entry name" value="INTEGRASE CATALYTIC DOMAIN-CONTAINING PROTEIN"/>
    <property type="match status" value="1"/>
</dbReference>
<dbReference type="PANTHER" id="PTHR34415">
    <property type="entry name" value="INTEGRASE CATALYTIC DOMAIN-CONTAINING PROTEIN"/>
    <property type="match status" value="1"/>
</dbReference>